<protein>
    <submittedName>
        <fullName evidence="2">Uncharacterized protein</fullName>
    </submittedName>
</protein>
<dbReference type="OrthoDB" id="6499973at2759"/>
<gene>
    <name evidence="2" type="ORF">EVAR_99095_1</name>
</gene>
<accession>A0A4C2AB42</accession>
<comment type="caution">
    <text evidence="2">The sequence shown here is derived from an EMBL/GenBank/DDBJ whole genome shotgun (WGS) entry which is preliminary data.</text>
</comment>
<dbReference type="Proteomes" id="UP000299102">
    <property type="component" value="Unassembled WGS sequence"/>
</dbReference>
<feature type="region of interest" description="Disordered" evidence="1">
    <location>
        <begin position="113"/>
        <end position="134"/>
    </location>
</feature>
<sequence length="145" mass="16115">MADVQTLIRGRYQTTPTLTSSRNSSQQYLAPCDHASSHRRTLSALPVLQQFGLLFHDKLGRLNMSSAQTTTIINMNSAQRHASVRDRAQHGNLSTAPDDIWWRKSKLQELLGRNRTSDGRGSDPPKLLLTGQNSTAEAATSRLFL</sequence>
<evidence type="ECO:0000256" key="1">
    <source>
        <dbReference type="SAM" id="MobiDB-lite"/>
    </source>
</evidence>
<organism evidence="2 3">
    <name type="scientific">Eumeta variegata</name>
    <name type="common">Bagworm moth</name>
    <name type="synonym">Eumeta japonica</name>
    <dbReference type="NCBI Taxonomy" id="151549"/>
    <lineage>
        <taxon>Eukaryota</taxon>
        <taxon>Metazoa</taxon>
        <taxon>Ecdysozoa</taxon>
        <taxon>Arthropoda</taxon>
        <taxon>Hexapoda</taxon>
        <taxon>Insecta</taxon>
        <taxon>Pterygota</taxon>
        <taxon>Neoptera</taxon>
        <taxon>Endopterygota</taxon>
        <taxon>Lepidoptera</taxon>
        <taxon>Glossata</taxon>
        <taxon>Ditrysia</taxon>
        <taxon>Tineoidea</taxon>
        <taxon>Psychidae</taxon>
        <taxon>Oiketicinae</taxon>
        <taxon>Eumeta</taxon>
    </lineage>
</organism>
<evidence type="ECO:0000313" key="3">
    <source>
        <dbReference type="Proteomes" id="UP000299102"/>
    </source>
</evidence>
<proteinExistence type="predicted"/>
<evidence type="ECO:0000313" key="2">
    <source>
        <dbReference type="EMBL" id="GBP96434.1"/>
    </source>
</evidence>
<dbReference type="AlphaFoldDB" id="A0A4C2AB42"/>
<reference evidence="2 3" key="1">
    <citation type="journal article" date="2019" name="Commun. Biol.">
        <title>The bagworm genome reveals a unique fibroin gene that provides high tensile strength.</title>
        <authorList>
            <person name="Kono N."/>
            <person name="Nakamura H."/>
            <person name="Ohtoshi R."/>
            <person name="Tomita M."/>
            <person name="Numata K."/>
            <person name="Arakawa K."/>
        </authorList>
    </citation>
    <scope>NUCLEOTIDE SEQUENCE [LARGE SCALE GENOMIC DNA]</scope>
</reference>
<keyword evidence="3" id="KW-1185">Reference proteome</keyword>
<dbReference type="EMBL" id="BGZK01002780">
    <property type="protein sequence ID" value="GBP96434.1"/>
    <property type="molecule type" value="Genomic_DNA"/>
</dbReference>
<name>A0A4C2AB42_EUMVA</name>